<proteinExistence type="predicted"/>
<sequence>MDAPIHKNPRGKLTRKMIIRGTLSLLPGISFQGVDINKHLSTIILLLLLLIIITMAINGNYLIIITNRIIPKPISNKTFKRIQSKRRIRHLPDLSSNWVQHE</sequence>
<protein>
    <submittedName>
        <fullName evidence="2">Uncharacterized protein</fullName>
    </submittedName>
</protein>
<keyword evidence="1" id="KW-1133">Transmembrane helix</keyword>
<keyword evidence="1" id="KW-0812">Transmembrane</keyword>
<dbReference type="EMBL" id="GISG01007927">
    <property type="protein sequence ID" value="MBA4615578.1"/>
    <property type="molecule type" value="Transcribed_RNA"/>
</dbReference>
<accession>A0A7C8YDH5</accession>
<organism evidence="2">
    <name type="scientific">Opuntia streptacantha</name>
    <name type="common">Prickly pear cactus</name>
    <name type="synonym">Opuntia cardona</name>
    <dbReference type="NCBI Taxonomy" id="393608"/>
    <lineage>
        <taxon>Eukaryota</taxon>
        <taxon>Viridiplantae</taxon>
        <taxon>Streptophyta</taxon>
        <taxon>Embryophyta</taxon>
        <taxon>Tracheophyta</taxon>
        <taxon>Spermatophyta</taxon>
        <taxon>Magnoliopsida</taxon>
        <taxon>eudicotyledons</taxon>
        <taxon>Gunneridae</taxon>
        <taxon>Pentapetalae</taxon>
        <taxon>Caryophyllales</taxon>
        <taxon>Cactineae</taxon>
        <taxon>Cactaceae</taxon>
        <taxon>Opuntioideae</taxon>
        <taxon>Opuntia</taxon>
    </lineage>
</organism>
<name>A0A7C8YDH5_OPUST</name>
<evidence type="ECO:0000256" key="1">
    <source>
        <dbReference type="SAM" id="Phobius"/>
    </source>
</evidence>
<reference evidence="2" key="1">
    <citation type="journal article" date="2013" name="J. Plant Res.">
        <title>Effect of fungi and light on seed germination of three Opuntia species from semiarid lands of central Mexico.</title>
        <authorList>
            <person name="Delgado-Sanchez P."/>
            <person name="Jimenez-Bremont J.F."/>
            <person name="Guerrero-Gonzalez Mde L."/>
            <person name="Flores J."/>
        </authorList>
    </citation>
    <scope>NUCLEOTIDE SEQUENCE</scope>
    <source>
        <tissue evidence="2">Cladode</tissue>
    </source>
</reference>
<feature type="transmembrane region" description="Helical" evidence="1">
    <location>
        <begin position="40"/>
        <end position="63"/>
    </location>
</feature>
<dbReference type="AlphaFoldDB" id="A0A7C8YDH5"/>
<keyword evidence="1" id="KW-0472">Membrane</keyword>
<evidence type="ECO:0000313" key="2">
    <source>
        <dbReference type="EMBL" id="MBA4615578.1"/>
    </source>
</evidence>
<reference evidence="2" key="2">
    <citation type="submission" date="2020-07" db="EMBL/GenBank/DDBJ databases">
        <authorList>
            <person name="Vera ALvarez R."/>
            <person name="Arias-Moreno D.M."/>
            <person name="Jimenez-Jacinto V."/>
            <person name="Jimenez-Bremont J.F."/>
            <person name="Swaminathan K."/>
            <person name="Moose S.P."/>
            <person name="Guerrero-Gonzalez M.L."/>
            <person name="Marino-Ramirez L."/>
            <person name="Landsman D."/>
            <person name="Rodriguez-Kessler M."/>
            <person name="Delgado-Sanchez P."/>
        </authorList>
    </citation>
    <scope>NUCLEOTIDE SEQUENCE</scope>
    <source>
        <tissue evidence="2">Cladode</tissue>
    </source>
</reference>